<dbReference type="Proteomes" id="UP000281553">
    <property type="component" value="Unassembled WGS sequence"/>
</dbReference>
<name>A0A3P7LYF1_DIBLA</name>
<dbReference type="EMBL" id="UYRU01072238">
    <property type="protein sequence ID" value="VDN22004.1"/>
    <property type="molecule type" value="Genomic_DNA"/>
</dbReference>
<keyword evidence="2" id="KW-1185">Reference proteome</keyword>
<evidence type="ECO:0000313" key="1">
    <source>
        <dbReference type="EMBL" id="VDN22004.1"/>
    </source>
</evidence>
<organism evidence="1 2">
    <name type="scientific">Dibothriocephalus latus</name>
    <name type="common">Fish tapeworm</name>
    <name type="synonym">Diphyllobothrium latum</name>
    <dbReference type="NCBI Taxonomy" id="60516"/>
    <lineage>
        <taxon>Eukaryota</taxon>
        <taxon>Metazoa</taxon>
        <taxon>Spiralia</taxon>
        <taxon>Lophotrochozoa</taxon>
        <taxon>Platyhelminthes</taxon>
        <taxon>Cestoda</taxon>
        <taxon>Eucestoda</taxon>
        <taxon>Diphyllobothriidea</taxon>
        <taxon>Diphyllobothriidae</taxon>
        <taxon>Dibothriocephalus</taxon>
    </lineage>
</organism>
<protein>
    <recommendedName>
        <fullName evidence="3">Integrase zinc-binding domain-containing protein</fullName>
    </recommendedName>
</protein>
<accession>A0A3P7LYF1</accession>
<sequence length="177" mass="19773">MWTGRELRLPSDLRFPLPASDHITLHPYASQLRETIRDTHNIERRTLGTAAQRQKEFFDRRLSGTPFQVGDPVMYRRCSCSPGTPTKFQYSWVGPFTVIAIKSPTTLLLCETDHPSRPPFTAHFDELKRYHGPLPPCPPGTPDQLTIVPADQVPPVALEVTVASPIVDTSTEDSATP</sequence>
<reference evidence="1 2" key="1">
    <citation type="submission" date="2018-11" db="EMBL/GenBank/DDBJ databases">
        <authorList>
            <consortium name="Pathogen Informatics"/>
        </authorList>
    </citation>
    <scope>NUCLEOTIDE SEQUENCE [LARGE SCALE GENOMIC DNA]</scope>
</reference>
<dbReference type="OrthoDB" id="6116350at2759"/>
<evidence type="ECO:0008006" key="3">
    <source>
        <dbReference type="Google" id="ProtNLM"/>
    </source>
</evidence>
<dbReference type="AlphaFoldDB" id="A0A3P7LYF1"/>
<evidence type="ECO:0000313" key="2">
    <source>
        <dbReference type="Proteomes" id="UP000281553"/>
    </source>
</evidence>
<proteinExistence type="predicted"/>
<gene>
    <name evidence="1" type="ORF">DILT_LOCUS13954</name>
</gene>